<feature type="transmembrane region" description="Helical" evidence="1">
    <location>
        <begin position="47"/>
        <end position="68"/>
    </location>
</feature>
<dbReference type="InterPro" id="IPR025273">
    <property type="entry name" value="DUF4064"/>
</dbReference>
<accession>B9EB15</accession>
<name>B9EB15_MACCJ</name>
<dbReference type="Proteomes" id="UP000001383">
    <property type="component" value="Chromosome"/>
</dbReference>
<dbReference type="Pfam" id="PF13273">
    <property type="entry name" value="DUF4064"/>
    <property type="match status" value="1"/>
</dbReference>
<feature type="transmembrane region" description="Helical" evidence="1">
    <location>
        <begin position="116"/>
        <end position="135"/>
    </location>
</feature>
<sequence>MQRFSIFMHKIYLCGYYIRNMFKGDEYMSRREYTQTVQPVSRIPEKIFGWLAWLPLLVIALFGLYQLLVNGNNPEFVQAMKDGLNNEIQSNSQMADAFNQMGLTVEEAVPLFVKTFWYFLAYSLIPIILGLIGLLKMKKRIFAGIMLLLAGLFTTPFFFTFILGFIPLFFFISAILLFARKDKVIKNNDYYEDRTYVERDQHVAPAHVERDTRIEEEKDFTYDADDKRDDVVVEDVEHSTVREDRVDTDFDNTIDSDADRVTYVDKTKDAVDERRDNYNNRR</sequence>
<dbReference type="STRING" id="458233.MCCL_0719"/>
<keyword evidence="1" id="KW-0472">Membrane</keyword>
<evidence type="ECO:0000313" key="3">
    <source>
        <dbReference type="EMBL" id="BAH17426.1"/>
    </source>
</evidence>
<reference evidence="3 4" key="1">
    <citation type="journal article" date="2009" name="J. Bacteriol.">
        <title>Complete genome sequence of Macrococcus caseolyticus strain JCSCS5402, reflecting the ancestral genome of the human-pathogenic staphylococci.</title>
        <authorList>
            <person name="Baba T."/>
            <person name="Kuwahara-Arai K."/>
            <person name="Uchiyama I."/>
            <person name="Takeuchi F."/>
            <person name="Ito T."/>
            <person name="Hiramatsu K."/>
        </authorList>
    </citation>
    <scope>NUCLEOTIDE SEQUENCE [LARGE SCALE GENOMIC DNA]</scope>
    <source>
        <strain evidence="3 4">JCSC5402</strain>
    </source>
</reference>
<proteinExistence type="predicted"/>
<organism evidence="3 4">
    <name type="scientific">Macrococcus caseolyticus (strain JCSC5402)</name>
    <name type="common">Macrococcoides caseolyticum</name>
    <dbReference type="NCBI Taxonomy" id="458233"/>
    <lineage>
        <taxon>Bacteria</taxon>
        <taxon>Bacillati</taxon>
        <taxon>Bacillota</taxon>
        <taxon>Bacilli</taxon>
        <taxon>Bacillales</taxon>
        <taxon>Staphylococcaceae</taxon>
        <taxon>Macrococcoides</taxon>
    </lineage>
</organism>
<dbReference type="EMBL" id="AP009484">
    <property type="protein sequence ID" value="BAH17426.1"/>
    <property type="molecule type" value="Genomic_DNA"/>
</dbReference>
<dbReference type="KEGG" id="mcl:MCCL_0719"/>
<keyword evidence="1" id="KW-1133">Transmembrane helix</keyword>
<evidence type="ECO:0000256" key="1">
    <source>
        <dbReference type="SAM" id="Phobius"/>
    </source>
</evidence>
<feature type="domain" description="DUF4064" evidence="2">
    <location>
        <begin position="41"/>
        <end position="156"/>
    </location>
</feature>
<protein>
    <recommendedName>
        <fullName evidence="2">DUF4064 domain-containing protein</fullName>
    </recommendedName>
</protein>
<dbReference type="AlphaFoldDB" id="B9EB15"/>
<dbReference type="HOGENOM" id="CLU_986250_0_0_9"/>
<feature type="transmembrane region" description="Helical" evidence="1">
    <location>
        <begin position="147"/>
        <end position="179"/>
    </location>
</feature>
<evidence type="ECO:0000259" key="2">
    <source>
        <dbReference type="Pfam" id="PF13273"/>
    </source>
</evidence>
<gene>
    <name evidence="3" type="ordered locus">MCCL_0719</name>
</gene>
<dbReference type="eggNOG" id="ENOG5032VJC">
    <property type="taxonomic scope" value="Bacteria"/>
</dbReference>
<keyword evidence="1" id="KW-0812">Transmembrane</keyword>
<evidence type="ECO:0000313" key="4">
    <source>
        <dbReference type="Proteomes" id="UP000001383"/>
    </source>
</evidence>